<evidence type="ECO:0000313" key="4">
    <source>
        <dbReference type="Proteomes" id="UP000319514"/>
    </source>
</evidence>
<evidence type="ECO:0000256" key="1">
    <source>
        <dbReference type="SAM" id="MobiDB-lite"/>
    </source>
</evidence>
<evidence type="ECO:0000313" key="3">
    <source>
        <dbReference type="EMBL" id="TQL59190.1"/>
    </source>
</evidence>
<feature type="compositionally biased region" description="Low complexity" evidence="1">
    <location>
        <begin position="38"/>
        <end position="63"/>
    </location>
</feature>
<organism evidence="3 4">
    <name type="scientific">Oryzihumus leptocrescens</name>
    <dbReference type="NCBI Taxonomy" id="297536"/>
    <lineage>
        <taxon>Bacteria</taxon>
        <taxon>Bacillati</taxon>
        <taxon>Actinomycetota</taxon>
        <taxon>Actinomycetes</taxon>
        <taxon>Micrococcales</taxon>
        <taxon>Intrasporangiaceae</taxon>
        <taxon>Oryzihumus</taxon>
    </lineage>
</organism>
<dbReference type="PANTHER" id="PTHR38589:SF1">
    <property type="entry name" value="BLR0621 PROTEIN"/>
    <property type="match status" value="1"/>
</dbReference>
<keyword evidence="4" id="KW-1185">Reference proteome</keyword>
<dbReference type="PANTHER" id="PTHR38589">
    <property type="entry name" value="BLR0621 PROTEIN"/>
    <property type="match status" value="1"/>
</dbReference>
<feature type="chain" id="PRO_5039586306" description="L,D-peptidoglycan transpeptidase YkuD (ErfK/YbiS/YcfS/YnhG family)" evidence="2">
    <location>
        <begin position="22"/>
        <end position="277"/>
    </location>
</feature>
<sequence length="277" mass="28800">MTPRPLLAAGLVAATALLGSACTPGVTIRPAAMDRTPETTSASPTSSTTTATPTPSTTTPSTTRKPVPAPRPKHPASSAPSREVARTPTAAVCHGIPSSVSASQVVLVDAYGASATVRACARSHGTWVSQLGPYYGHVGQRGVSWSKREGDMTTPAGTFPLRGGFGPYGNPGLDGMWFTTGSSDVWVDDPGSSLYNTHQHTPSNGRWDSAEPLLKSPAYDYAQVVGYNEARTPGRGSAIFFHVDLGHGTAGCVSIPSSALRAVMRWERPGALMTITP</sequence>
<evidence type="ECO:0000256" key="2">
    <source>
        <dbReference type="SAM" id="SignalP"/>
    </source>
</evidence>
<keyword evidence="2" id="KW-0732">Signal</keyword>
<name>A0A542ZG55_9MICO</name>
<dbReference type="OrthoDB" id="186490at2"/>
<dbReference type="PROSITE" id="PS51257">
    <property type="entry name" value="PROKAR_LIPOPROTEIN"/>
    <property type="match status" value="1"/>
</dbReference>
<reference evidence="3 4" key="1">
    <citation type="submission" date="2019-06" db="EMBL/GenBank/DDBJ databases">
        <title>Sequencing the genomes of 1000 actinobacteria strains.</title>
        <authorList>
            <person name="Klenk H.-P."/>
        </authorList>
    </citation>
    <scope>NUCLEOTIDE SEQUENCE [LARGE SCALE GENOMIC DNA]</scope>
    <source>
        <strain evidence="3 4">DSM 18082</strain>
    </source>
</reference>
<dbReference type="AlphaFoldDB" id="A0A542ZG55"/>
<dbReference type="Proteomes" id="UP000319514">
    <property type="component" value="Unassembled WGS sequence"/>
</dbReference>
<accession>A0A542ZG55</accession>
<dbReference type="EMBL" id="VFOQ01000001">
    <property type="protein sequence ID" value="TQL59190.1"/>
    <property type="molecule type" value="Genomic_DNA"/>
</dbReference>
<gene>
    <name evidence="3" type="ORF">FB474_0538</name>
</gene>
<feature type="signal peptide" evidence="2">
    <location>
        <begin position="1"/>
        <end position="21"/>
    </location>
</feature>
<feature type="region of interest" description="Disordered" evidence="1">
    <location>
        <begin position="29"/>
        <end position="88"/>
    </location>
</feature>
<comment type="caution">
    <text evidence="3">The sequence shown here is derived from an EMBL/GenBank/DDBJ whole genome shotgun (WGS) entry which is preliminary data.</text>
</comment>
<proteinExistence type="predicted"/>
<protein>
    <recommendedName>
        <fullName evidence="5">L,D-peptidoglycan transpeptidase YkuD (ErfK/YbiS/YcfS/YnhG family)</fullName>
    </recommendedName>
</protein>
<dbReference type="RefSeq" id="WP_141787246.1">
    <property type="nucleotide sequence ID" value="NZ_BAAAKX010000009.1"/>
</dbReference>
<evidence type="ECO:0008006" key="5">
    <source>
        <dbReference type="Google" id="ProtNLM"/>
    </source>
</evidence>